<dbReference type="PhylomeDB" id="A7RK89"/>
<evidence type="ECO:0000256" key="1">
    <source>
        <dbReference type="SAM" id="MobiDB-lite"/>
    </source>
</evidence>
<gene>
    <name evidence="2" type="ORF">NEMVEDRAFT_v1g198332</name>
</gene>
<accession>A7RK89</accession>
<dbReference type="HOGENOM" id="CLU_1099626_0_0_1"/>
<evidence type="ECO:0000313" key="3">
    <source>
        <dbReference type="Proteomes" id="UP000001593"/>
    </source>
</evidence>
<dbReference type="STRING" id="45351.A7RK89"/>
<feature type="compositionally biased region" description="Polar residues" evidence="1">
    <location>
        <begin position="57"/>
        <end position="78"/>
    </location>
</feature>
<keyword evidence="3" id="KW-1185">Reference proteome</keyword>
<dbReference type="InterPro" id="IPR043502">
    <property type="entry name" value="DNA/RNA_pol_sf"/>
</dbReference>
<reference evidence="2 3" key="1">
    <citation type="journal article" date="2007" name="Science">
        <title>Sea anemone genome reveals ancestral eumetazoan gene repertoire and genomic organization.</title>
        <authorList>
            <person name="Putnam N.H."/>
            <person name="Srivastava M."/>
            <person name="Hellsten U."/>
            <person name="Dirks B."/>
            <person name="Chapman J."/>
            <person name="Salamov A."/>
            <person name="Terry A."/>
            <person name="Shapiro H."/>
            <person name="Lindquist E."/>
            <person name="Kapitonov V.V."/>
            <person name="Jurka J."/>
            <person name="Genikhovich G."/>
            <person name="Grigoriev I.V."/>
            <person name="Lucas S.M."/>
            <person name="Steele R.E."/>
            <person name="Finnerty J.R."/>
            <person name="Technau U."/>
            <person name="Martindale M.Q."/>
            <person name="Rokhsar D.S."/>
        </authorList>
    </citation>
    <scope>NUCLEOTIDE SEQUENCE [LARGE SCALE GENOMIC DNA]</scope>
    <source>
        <strain evidence="3">CH2 X CH6</strain>
    </source>
</reference>
<proteinExistence type="predicted"/>
<feature type="region of interest" description="Disordered" evidence="1">
    <location>
        <begin position="46"/>
        <end position="102"/>
    </location>
</feature>
<dbReference type="InParanoid" id="A7RK89"/>
<dbReference type="SUPFAM" id="SSF56672">
    <property type="entry name" value="DNA/RNA polymerases"/>
    <property type="match status" value="1"/>
</dbReference>
<dbReference type="EMBL" id="DS469515">
    <property type="protein sequence ID" value="EDO48126.1"/>
    <property type="molecule type" value="Genomic_DNA"/>
</dbReference>
<evidence type="ECO:0000313" key="2">
    <source>
        <dbReference type="EMBL" id="EDO48126.1"/>
    </source>
</evidence>
<feature type="region of interest" description="Disordered" evidence="1">
    <location>
        <begin position="118"/>
        <end position="182"/>
    </location>
</feature>
<name>A7RK89_NEMVE</name>
<dbReference type="AlphaFoldDB" id="A7RK89"/>
<dbReference type="Proteomes" id="UP000001593">
    <property type="component" value="Unassembled WGS sequence"/>
</dbReference>
<organism evidence="2 3">
    <name type="scientific">Nematostella vectensis</name>
    <name type="common">Starlet sea anemone</name>
    <dbReference type="NCBI Taxonomy" id="45351"/>
    <lineage>
        <taxon>Eukaryota</taxon>
        <taxon>Metazoa</taxon>
        <taxon>Cnidaria</taxon>
        <taxon>Anthozoa</taxon>
        <taxon>Hexacorallia</taxon>
        <taxon>Actiniaria</taxon>
        <taxon>Edwardsiidae</taxon>
        <taxon>Nematostella</taxon>
    </lineage>
</organism>
<sequence>MLLRISSGVKLKPKKCDLFKREVSFLGRIVSQHSYRIDPKATTAVQEWQDEVPQNVAEETTANNPRRQRQQNKTQGNVGQPEVQPPVDHEDVESMSDDDEWPALVPRTVQRLNEGEIPAETAGQPTEGPVELESSPQATEPYVVPNIVPPHQPAPGIPPQPMKEGNSDHHGRPQRLRQAPQRLTYVNPGTPVYMNPIAPYEMQPWMYRYQQLYPYNNYNQQYSFSFGLPQYQMTSPYGYGMMSNVNQASQALY</sequence>
<feature type="compositionally biased region" description="Pro residues" evidence="1">
    <location>
        <begin position="147"/>
        <end position="161"/>
    </location>
</feature>
<protein>
    <submittedName>
        <fullName evidence="2">Uncharacterized protein</fullName>
    </submittedName>
</protein>
<feature type="compositionally biased region" description="Acidic residues" evidence="1">
    <location>
        <begin position="90"/>
        <end position="101"/>
    </location>
</feature>